<proteinExistence type="predicted"/>
<reference evidence="1" key="1">
    <citation type="submission" date="2023-03" db="EMBL/GenBank/DDBJ databases">
        <title>Massive genome expansion in bonnet fungi (Mycena s.s.) driven by repeated elements and novel gene families across ecological guilds.</title>
        <authorList>
            <consortium name="Lawrence Berkeley National Laboratory"/>
            <person name="Harder C.B."/>
            <person name="Miyauchi S."/>
            <person name="Viragh M."/>
            <person name="Kuo A."/>
            <person name="Thoen E."/>
            <person name="Andreopoulos B."/>
            <person name="Lu D."/>
            <person name="Skrede I."/>
            <person name="Drula E."/>
            <person name="Henrissat B."/>
            <person name="Morin E."/>
            <person name="Kohler A."/>
            <person name="Barry K."/>
            <person name="LaButti K."/>
            <person name="Morin E."/>
            <person name="Salamov A."/>
            <person name="Lipzen A."/>
            <person name="Mereny Z."/>
            <person name="Hegedus B."/>
            <person name="Baldrian P."/>
            <person name="Stursova M."/>
            <person name="Weitz H."/>
            <person name="Taylor A."/>
            <person name="Grigoriev I.V."/>
            <person name="Nagy L.G."/>
            <person name="Martin F."/>
            <person name="Kauserud H."/>
        </authorList>
    </citation>
    <scope>NUCLEOTIDE SEQUENCE</scope>
    <source>
        <strain evidence="1">CBHHK067</strain>
    </source>
</reference>
<dbReference type="Proteomes" id="UP001221757">
    <property type="component" value="Unassembled WGS sequence"/>
</dbReference>
<accession>A0AAD7DDH4</accession>
<keyword evidence="2" id="KW-1185">Reference proteome</keyword>
<evidence type="ECO:0000313" key="2">
    <source>
        <dbReference type="Proteomes" id="UP001221757"/>
    </source>
</evidence>
<dbReference type="EMBL" id="JARKIE010000077">
    <property type="protein sequence ID" value="KAJ7688731.1"/>
    <property type="molecule type" value="Genomic_DNA"/>
</dbReference>
<evidence type="ECO:0000313" key="1">
    <source>
        <dbReference type="EMBL" id="KAJ7688731.1"/>
    </source>
</evidence>
<protein>
    <submittedName>
        <fullName evidence="1">Uncharacterized protein</fullName>
    </submittedName>
</protein>
<gene>
    <name evidence="1" type="ORF">B0H17DRAFT_1135487</name>
</gene>
<organism evidence="1 2">
    <name type="scientific">Mycena rosella</name>
    <name type="common">Pink bonnet</name>
    <name type="synonym">Agaricus rosellus</name>
    <dbReference type="NCBI Taxonomy" id="1033263"/>
    <lineage>
        <taxon>Eukaryota</taxon>
        <taxon>Fungi</taxon>
        <taxon>Dikarya</taxon>
        <taxon>Basidiomycota</taxon>
        <taxon>Agaricomycotina</taxon>
        <taxon>Agaricomycetes</taxon>
        <taxon>Agaricomycetidae</taxon>
        <taxon>Agaricales</taxon>
        <taxon>Marasmiineae</taxon>
        <taxon>Mycenaceae</taxon>
        <taxon>Mycena</taxon>
    </lineage>
</organism>
<comment type="caution">
    <text evidence="1">The sequence shown here is derived from an EMBL/GenBank/DDBJ whole genome shotgun (WGS) entry which is preliminary data.</text>
</comment>
<dbReference type="AlphaFoldDB" id="A0AAD7DDH4"/>
<name>A0AAD7DDH4_MYCRO</name>
<sequence>MSILKTWPLGPAPARRHTALLKRVDPRSQHCFVPAIEPQTLKIAQSATFANSWTRMRKRLPAPLLPAEALLPMMESSQWAAPATGSKIHTNARRNSSCVMSASGLKRPQQWSQTVFTSKEAVLRSPGRARHFFTGARSIDRTRIGRNSLHIVPRSHIRLDSGDGCRNCVRRSGRSLPLPPTGDRMAQPQDISIAPGSMSEVSAVNFGPPLHNAHWFLAVGPPSPGSRKLVEKCPPFNTRSNRSSGNLIFHASAPQILSSGVRVAIACIIPVLYDISLNGYIPGPINLQPVINGDGGLRLIINAEIPNQKSYSHISPASWSPTQERIKDVYNDLKQSVSWHRNASGSANVCALCVEAVDIDVDELVLHWWAKYGARGTRAEWLRLVASMILESLVQHHEREISILCCLNPAKMNSRHRSALGSTISVRLNIARQVPRAGPCWNPAQARGQVFKLRDSHDPESIEVGSDEAKMK</sequence>